<evidence type="ECO:0000313" key="1">
    <source>
        <dbReference type="EMBL" id="ACN13874.1"/>
    </source>
</evidence>
<dbReference type="InterPro" id="IPR005358">
    <property type="entry name" value="Puta_zinc/iron-chelating_dom"/>
</dbReference>
<reference evidence="1 2" key="1">
    <citation type="journal article" date="2009" name="Environ. Microbiol.">
        <title>Genome sequence of Desulfobacterium autotrophicum HRM2, a marine sulfate reducer oxidizing organic carbon completely to carbon dioxide.</title>
        <authorList>
            <person name="Strittmatter A.W."/>
            <person name="Liesegang H."/>
            <person name="Rabus R."/>
            <person name="Decker I."/>
            <person name="Amann J."/>
            <person name="Andres S."/>
            <person name="Henne A."/>
            <person name="Fricke W.F."/>
            <person name="Martinez-Arias R."/>
            <person name="Bartels D."/>
            <person name="Goesmann A."/>
            <person name="Krause L."/>
            <person name="Puehler A."/>
            <person name="Klenk H.P."/>
            <person name="Richter M."/>
            <person name="Schuler M."/>
            <person name="Gloeckner F.O."/>
            <person name="Meyerdierks A."/>
            <person name="Gottschalk G."/>
            <person name="Amann R."/>
        </authorList>
    </citation>
    <scope>NUCLEOTIDE SEQUENCE [LARGE SCALE GENOMIC DNA]</scope>
    <source>
        <strain evidence="2">ATCC 43914 / DSM 3382 / HRM2</strain>
    </source>
</reference>
<dbReference type="Proteomes" id="UP000000442">
    <property type="component" value="Chromosome"/>
</dbReference>
<dbReference type="EMBL" id="CP001087">
    <property type="protein sequence ID" value="ACN13874.1"/>
    <property type="molecule type" value="Genomic_DNA"/>
</dbReference>
<proteinExistence type="predicted"/>
<evidence type="ECO:0000313" key="2">
    <source>
        <dbReference type="Proteomes" id="UP000000442"/>
    </source>
</evidence>
<dbReference type="RefSeq" id="WP_012663118.1">
    <property type="nucleotide sequence ID" value="NC_012108.1"/>
</dbReference>
<accession>C0QJM1</accession>
<dbReference type="STRING" id="177437.HRM2_07600"/>
<keyword evidence="2" id="KW-1185">Reference proteome</keyword>
<dbReference type="AlphaFoldDB" id="C0QJM1"/>
<dbReference type="OrthoDB" id="9810361at2"/>
<dbReference type="KEGG" id="dat:HRM2_07600"/>
<gene>
    <name evidence="1" type="ordered locus">HRM2_07600</name>
</gene>
<dbReference type="Pfam" id="PF03692">
    <property type="entry name" value="CxxCxxCC"/>
    <property type="match status" value="1"/>
</dbReference>
<sequence length="234" mass="26347">METERRHAAHALGKLFAQVTTSHLEPLFSQEGIKAALIQIMALAQDMVKNIDDAQTCAGVECGPGCSYCCYTQVKLTPAEALFAFSWIAREFSDQDQILLWKRVDSNRRLTEGRSLSARVKIKESTPCIFLKDNKCSIYPVRPFICRSWSSYSRRACKDAFLTGNHTSEIETSTSSNFVFSLARQSIQKVCLNHGLEFLPLELPKAMDCCHTTAVPFNRWLQGGHVFEKIVPHP</sequence>
<dbReference type="HOGENOM" id="CLU_100182_1_0_7"/>
<dbReference type="eggNOG" id="COG0727">
    <property type="taxonomic scope" value="Bacteria"/>
</dbReference>
<name>C0QJM1_DESAH</name>
<organism evidence="1 2">
    <name type="scientific">Desulforapulum autotrophicum (strain ATCC 43914 / DSM 3382 / VKM B-1955 / HRM2)</name>
    <name type="common">Desulfobacterium autotrophicum</name>
    <dbReference type="NCBI Taxonomy" id="177437"/>
    <lineage>
        <taxon>Bacteria</taxon>
        <taxon>Pseudomonadati</taxon>
        <taxon>Thermodesulfobacteriota</taxon>
        <taxon>Desulfobacteria</taxon>
        <taxon>Desulfobacterales</taxon>
        <taxon>Desulfobacteraceae</taxon>
        <taxon>Desulforapulum</taxon>
    </lineage>
</organism>
<evidence type="ECO:0008006" key="3">
    <source>
        <dbReference type="Google" id="ProtNLM"/>
    </source>
</evidence>
<protein>
    <recommendedName>
        <fullName evidence="3">YkgJ family cysteine cluster protein</fullName>
    </recommendedName>
</protein>